<accession>A0ACC1I041</accession>
<dbReference type="Proteomes" id="UP001150581">
    <property type="component" value="Unassembled WGS sequence"/>
</dbReference>
<name>A0ACC1I041_9FUNG</name>
<keyword evidence="2" id="KW-1185">Reference proteome</keyword>
<evidence type="ECO:0000313" key="1">
    <source>
        <dbReference type="EMBL" id="KAJ1880656.1"/>
    </source>
</evidence>
<evidence type="ECO:0000313" key="2">
    <source>
        <dbReference type="Proteomes" id="UP001150581"/>
    </source>
</evidence>
<sequence length="169" mass="16661">MPNFAVTFIAALAAAVATIAPGATASPILPFVGAPGFFGAGFVGPLTTGFATGAAIAGTAGFPFVNSAAIATGAAVAGTAGFPFIRRDHSTGDHLAKRCGGGWGGCSGIGCGGGGWGRGGFPFAANTVNAFDRDFYAANFNDNTLYVNNKNANVVSDNVHALNTANVIA</sequence>
<comment type="caution">
    <text evidence="1">The sequence shown here is derived from an EMBL/GenBank/DDBJ whole genome shotgun (WGS) entry which is preliminary data.</text>
</comment>
<organism evidence="1 2">
    <name type="scientific">Kickxella alabastrina</name>
    <dbReference type="NCBI Taxonomy" id="61397"/>
    <lineage>
        <taxon>Eukaryota</taxon>
        <taxon>Fungi</taxon>
        <taxon>Fungi incertae sedis</taxon>
        <taxon>Zoopagomycota</taxon>
        <taxon>Kickxellomycotina</taxon>
        <taxon>Kickxellomycetes</taxon>
        <taxon>Kickxellales</taxon>
        <taxon>Kickxellaceae</taxon>
        <taxon>Kickxella</taxon>
    </lineage>
</organism>
<dbReference type="EMBL" id="JANBPG010003502">
    <property type="protein sequence ID" value="KAJ1880656.1"/>
    <property type="molecule type" value="Genomic_DNA"/>
</dbReference>
<gene>
    <name evidence="1" type="ORF">LPJ66_011455</name>
</gene>
<protein>
    <submittedName>
        <fullName evidence="1">Uncharacterized protein</fullName>
    </submittedName>
</protein>
<reference evidence="1" key="1">
    <citation type="submission" date="2022-07" db="EMBL/GenBank/DDBJ databases">
        <title>Phylogenomic reconstructions and comparative analyses of Kickxellomycotina fungi.</title>
        <authorList>
            <person name="Reynolds N.K."/>
            <person name="Stajich J.E."/>
            <person name="Barry K."/>
            <person name="Grigoriev I.V."/>
            <person name="Crous P."/>
            <person name="Smith M.E."/>
        </authorList>
    </citation>
    <scope>NUCLEOTIDE SEQUENCE</scope>
    <source>
        <strain evidence="1">Benny 63K</strain>
    </source>
</reference>
<proteinExistence type="predicted"/>